<keyword evidence="1" id="KW-1185">Reference proteome</keyword>
<organism evidence="1 2">
    <name type="scientific">Plectus sambesii</name>
    <dbReference type="NCBI Taxonomy" id="2011161"/>
    <lineage>
        <taxon>Eukaryota</taxon>
        <taxon>Metazoa</taxon>
        <taxon>Ecdysozoa</taxon>
        <taxon>Nematoda</taxon>
        <taxon>Chromadorea</taxon>
        <taxon>Plectida</taxon>
        <taxon>Plectina</taxon>
        <taxon>Plectoidea</taxon>
        <taxon>Plectidae</taxon>
        <taxon>Plectus</taxon>
    </lineage>
</organism>
<name>A0A914W8Q3_9BILA</name>
<evidence type="ECO:0000313" key="2">
    <source>
        <dbReference type="WBParaSite" id="PSAMB.scaffold346size55435.g4901.t1"/>
    </source>
</evidence>
<dbReference type="WBParaSite" id="PSAMB.scaffold346size55435.g4901.t1">
    <property type="protein sequence ID" value="PSAMB.scaffold346size55435.g4901.t1"/>
    <property type="gene ID" value="PSAMB.scaffold346size55435.g4901"/>
</dbReference>
<protein>
    <submittedName>
        <fullName evidence="2">Uncharacterized protein</fullName>
    </submittedName>
</protein>
<sequence>MRAGSLSQSVERASASEFVARRALHVGLCPRSVRVQLPSSLPSSPTPPSPSSVHRLVVPLTEHRRVASVFPVRRVVPSGDAARSPVLCPFRSVVYRPLAPPRPRVCRHSIPVVVLRLAPSTLLSVTHINFPDCLLRKGRSKNVPNAVSVN</sequence>
<proteinExistence type="predicted"/>
<reference evidence="2" key="1">
    <citation type="submission" date="2022-11" db="UniProtKB">
        <authorList>
            <consortium name="WormBaseParasite"/>
        </authorList>
    </citation>
    <scope>IDENTIFICATION</scope>
</reference>
<dbReference type="AlphaFoldDB" id="A0A914W8Q3"/>
<evidence type="ECO:0000313" key="1">
    <source>
        <dbReference type="Proteomes" id="UP000887566"/>
    </source>
</evidence>
<accession>A0A914W8Q3</accession>
<dbReference type="Proteomes" id="UP000887566">
    <property type="component" value="Unplaced"/>
</dbReference>